<feature type="region of interest" description="Disordered" evidence="2">
    <location>
        <begin position="302"/>
        <end position="325"/>
    </location>
</feature>
<dbReference type="PANTHER" id="PTHR33392">
    <property type="entry name" value="POLYISOPRENYL-TEICHOIC ACID--PEPTIDOGLYCAN TEICHOIC ACID TRANSFERASE TAGU"/>
    <property type="match status" value="1"/>
</dbReference>
<dbReference type="Pfam" id="PF03816">
    <property type="entry name" value="LytR_cpsA_psr"/>
    <property type="match status" value="1"/>
</dbReference>
<gene>
    <name evidence="4" type="ORF">D1639_07240</name>
</gene>
<comment type="caution">
    <text evidence="4">The sequence shown here is derived from an EMBL/GenBank/DDBJ whole genome shotgun (WGS) entry which is preliminary data.</text>
</comment>
<reference evidence="4" key="1">
    <citation type="submission" date="2018-08" db="EMBL/GenBank/DDBJ databases">
        <title>Murine metabolic-syndrome-specific gut microbial biobank.</title>
        <authorList>
            <person name="Liu C."/>
        </authorList>
    </citation>
    <scope>NUCLEOTIDE SEQUENCE [LARGE SCALE GENOMIC DNA]</scope>
    <source>
        <strain evidence="4">Z82</strain>
    </source>
</reference>
<proteinExistence type="inferred from homology"/>
<feature type="domain" description="Cell envelope-related transcriptional attenuator" evidence="3">
    <location>
        <begin position="78"/>
        <end position="221"/>
    </location>
</feature>
<evidence type="ECO:0000256" key="1">
    <source>
        <dbReference type="ARBA" id="ARBA00006068"/>
    </source>
</evidence>
<dbReference type="InterPro" id="IPR043519">
    <property type="entry name" value="NT_sf"/>
</dbReference>
<dbReference type="PANTHER" id="PTHR33392:SF6">
    <property type="entry name" value="POLYISOPRENYL-TEICHOIC ACID--PEPTIDOGLYCAN TEICHOIC ACID TRANSFERASE TAGU"/>
    <property type="match status" value="1"/>
</dbReference>
<dbReference type="EMBL" id="QWKH01000048">
    <property type="protein sequence ID" value="NBI34825.1"/>
    <property type="molecule type" value="Genomic_DNA"/>
</dbReference>
<evidence type="ECO:0000259" key="3">
    <source>
        <dbReference type="Pfam" id="PF03816"/>
    </source>
</evidence>
<protein>
    <submittedName>
        <fullName evidence="4">LytR family transcriptional regulator</fullName>
    </submittedName>
</protein>
<dbReference type="SUPFAM" id="SSF81301">
    <property type="entry name" value="Nucleotidyltransferase"/>
    <property type="match status" value="1"/>
</dbReference>
<sequence>MRTWQKALIGVACVLFALVAGIGIAGTMYVTSIDKALTFDDLKELEELKGELTPVESSSDPFYVLLLGSDARGDEASRSDVNILVRVDPDAAQVTMVSIPRDTKVEIDGYGTQKINAAYAFGGASLAVRTMSEFAGVPIAHYAEIHFDELVQLIDKLGGVTVDVPEYIDDPNAGNVVISEGEQTLNGTEALVFARSRSYADGDFTRTSNQRLLVTAILEKVMATPALELPGTIQSLAECVTTDYSVGDLVSLALQMQSKGDLKVYSGMVPSTTDYIDGVSYVITTEPAWSEMMAAINAGEDPADMTTTDVATADEGEAAEGDSGE</sequence>
<evidence type="ECO:0000313" key="4">
    <source>
        <dbReference type="EMBL" id="NBI34825.1"/>
    </source>
</evidence>
<organism evidence="4">
    <name type="scientific">Muribaculaceae bacterium Z82</name>
    <dbReference type="NCBI Taxonomy" id="2304548"/>
    <lineage>
        <taxon>Bacteria</taxon>
        <taxon>Pseudomonadati</taxon>
        <taxon>Bacteroidota</taxon>
        <taxon>Bacteroidia</taxon>
        <taxon>Bacteroidales</taxon>
        <taxon>Muribaculaceae</taxon>
    </lineage>
</organism>
<dbReference type="InterPro" id="IPR050922">
    <property type="entry name" value="LytR/CpsA/Psr_CW_biosynth"/>
</dbReference>
<comment type="similarity">
    <text evidence="1">Belongs to the LytR/CpsA/Psr (LCP) family.</text>
</comment>
<accession>A0A7C9N958</accession>
<evidence type="ECO:0000256" key="2">
    <source>
        <dbReference type="SAM" id="MobiDB-lite"/>
    </source>
</evidence>
<dbReference type="AlphaFoldDB" id="A0A7C9N958"/>
<dbReference type="NCBIfam" id="TIGR00350">
    <property type="entry name" value="lytR_cpsA_psr"/>
    <property type="match status" value="1"/>
</dbReference>
<feature type="compositionally biased region" description="Acidic residues" evidence="2">
    <location>
        <begin position="312"/>
        <end position="325"/>
    </location>
</feature>
<name>A0A7C9N958_9BACT</name>
<dbReference type="InterPro" id="IPR004474">
    <property type="entry name" value="LytR_CpsA_psr"/>
</dbReference>
<dbReference type="Gene3D" id="3.40.630.190">
    <property type="entry name" value="LCP protein"/>
    <property type="match status" value="1"/>
</dbReference>